<dbReference type="AlphaFoldDB" id="A0AAW0E3M7"/>
<evidence type="ECO:0000256" key="3">
    <source>
        <dbReference type="RuleBase" id="RU000363"/>
    </source>
</evidence>
<dbReference type="SUPFAM" id="SSF51735">
    <property type="entry name" value="NAD(P)-binding Rossmann-fold domains"/>
    <property type="match status" value="1"/>
</dbReference>
<comment type="similarity">
    <text evidence="1 3">Belongs to the short-chain dehydrogenases/reductases (SDR) family.</text>
</comment>
<comment type="caution">
    <text evidence="4">The sequence shown here is derived from an EMBL/GenBank/DDBJ whole genome shotgun (WGS) entry which is preliminary data.</text>
</comment>
<evidence type="ECO:0000313" key="5">
    <source>
        <dbReference type="Proteomes" id="UP001383192"/>
    </source>
</evidence>
<dbReference type="PRINTS" id="PR00081">
    <property type="entry name" value="GDHRDH"/>
</dbReference>
<dbReference type="FunFam" id="3.40.50.720:FF:000261">
    <property type="entry name" value="NADPH-dependent 1-acyldihydroxyacetone phosphate reductase"/>
    <property type="match status" value="1"/>
</dbReference>
<name>A0AAW0E3M7_9AGAR</name>
<protein>
    <submittedName>
        <fullName evidence="4">NADPH-dependent 1-acyl dihydroxyacetone phosphate reductase</fullName>
        <ecNumber evidence="4">1.1.1.101</ecNumber>
    </submittedName>
</protein>
<accession>A0AAW0E3M7</accession>
<evidence type="ECO:0000256" key="1">
    <source>
        <dbReference type="ARBA" id="ARBA00006484"/>
    </source>
</evidence>
<proteinExistence type="inferred from homology"/>
<dbReference type="Pfam" id="PF00106">
    <property type="entry name" value="adh_short"/>
    <property type="match status" value="1"/>
</dbReference>
<dbReference type="InterPro" id="IPR036291">
    <property type="entry name" value="NAD(P)-bd_dom_sf"/>
</dbReference>
<dbReference type="EMBL" id="JAYKXP010000004">
    <property type="protein sequence ID" value="KAK7059191.1"/>
    <property type="molecule type" value="Genomic_DNA"/>
</dbReference>
<sequence>MSQKVVLVTGCSQGGIGFALCEEFASRGCKVYATARDVRKMEGLKDPNIEKLSLDITNDADVQRVVKAILLHGPIDILVNNAGIMAAGPLVDQTMEFIQEAFDANTFSVLRLAKAVIPSMASRKSGIIVNIGSVVGDSPTPWNGLYSATKSAVSTISEVLNMECRPFNIHVMNVEPAAIRSNISKNQQARFNLPPDSLYTGFLPNIIQRIHASQGPNSMPNEQFAKLLVQKVLSRSPPLHLILGGGATMFTVFRWLPRTLLLWLMWRVYSKKLV</sequence>
<dbReference type="GO" id="GO:0000140">
    <property type="term" value="F:acylglycerone-phosphate reductase (NADP+) activity"/>
    <property type="evidence" value="ECO:0007669"/>
    <property type="project" value="UniProtKB-EC"/>
</dbReference>
<dbReference type="PANTHER" id="PTHR44169:SF6">
    <property type="entry name" value="NADPH-DEPENDENT 1-ACYLDIHYDROXYACETONE PHOSPHATE REDUCTASE"/>
    <property type="match status" value="1"/>
</dbReference>
<keyword evidence="5" id="KW-1185">Reference proteome</keyword>
<gene>
    <name evidence="4" type="primary">AYR1_1</name>
    <name evidence="4" type="ORF">VNI00_001818</name>
</gene>
<reference evidence="4 5" key="1">
    <citation type="submission" date="2024-01" db="EMBL/GenBank/DDBJ databases">
        <title>A draft genome for a cacao thread blight-causing isolate of Paramarasmius palmivorus.</title>
        <authorList>
            <person name="Baruah I.K."/>
            <person name="Bukari Y."/>
            <person name="Amoako-Attah I."/>
            <person name="Meinhardt L.W."/>
            <person name="Bailey B.A."/>
            <person name="Cohen S.P."/>
        </authorList>
    </citation>
    <scope>NUCLEOTIDE SEQUENCE [LARGE SCALE GENOMIC DNA]</scope>
    <source>
        <strain evidence="4 5">GH-12</strain>
    </source>
</reference>
<evidence type="ECO:0000313" key="4">
    <source>
        <dbReference type="EMBL" id="KAK7059191.1"/>
    </source>
</evidence>
<evidence type="ECO:0000256" key="2">
    <source>
        <dbReference type="ARBA" id="ARBA00023002"/>
    </source>
</evidence>
<organism evidence="4 5">
    <name type="scientific">Paramarasmius palmivorus</name>
    <dbReference type="NCBI Taxonomy" id="297713"/>
    <lineage>
        <taxon>Eukaryota</taxon>
        <taxon>Fungi</taxon>
        <taxon>Dikarya</taxon>
        <taxon>Basidiomycota</taxon>
        <taxon>Agaricomycotina</taxon>
        <taxon>Agaricomycetes</taxon>
        <taxon>Agaricomycetidae</taxon>
        <taxon>Agaricales</taxon>
        <taxon>Marasmiineae</taxon>
        <taxon>Marasmiaceae</taxon>
        <taxon>Paramarasmius</taxon>
    </lineage>
</organism>
<dbReference type="PRINTS" id="PR00080">
    <property type="entry name" value="SDRFAMILY"/>
</dbReference>
<dbReference type="Gene3D" id="3.40.50.720">
    <property type="entry name" value="NAD(P)-binding Rossmann-like Domain"/>
    <property type="match status" value="1"/>
</dbReference>
<dbReference type="PANTHER" id="PTHR44169">
    <property type="entry name" value="NADPH-DEPENDENT 1-ACYLDIHYDROXYACETONE PHOSPHATE REDUCTASE"/>
    <property type="match status" value="1"/>
</dbReference>
<keyword evidence="2 4" id="KW-0560">Oxidoreductase</keyword>
<dbReference type="GO" id="GO:0005783">
    <property type="term" value="C:endoplasmic reticulum"/>
    <property type="evidence" value="ECO:0007669"/>
    <property type="project" value="TreeGrafter"/>
</dbReference>
<dbReference type="EC" id="1.1.1.101" evidence="4"/>
<dbReference type="InterPro" id="IPR002347">
    <property type="entry name" value="SDR_fam"/>
</dbReference>
<dbReference type="Proteomes" id="UP001383192">
    <property type="component" value="Unassembled WGS sequence"/>
</dbReference>
<dbReference type="CDD" id="cd05374">
    <property type="entry name" value="17beta-HSD-like_SDR_c"/>
    <property type="match status" value="1"/>
</dbReference>